<evidence type="ECO:0000256" key="1">
    <source>
        <dbReference type="SAM" id="MobiDB-lite"/>
    </source>
</evidence>
<dbReference type="Proteomes" id="UP000316238">
    <property type="component" value="Unassembled WGS sequence"/>
</dbReference>
<organism evidence="2 3">
    <name type="scientific">Candidatus Electronema aureum</name>
    <dbReference type="NCBI Taxonomy" id="2005002"/>
    <lineage>
        <taxon>Bacteria</taxon>
        <taxon>Pseudomonadati</taxon>
        <taxon>Thermodesulfobacteriota</taxon>
        <taxon>Desulfobulbia</taxon>
        <taxon>Desulfobulbales</taxon>
        <taxon>Desulfobulbaceae</taxon>
        <taxon>Candidatus Electronema</taxon>
    </lineage>
</organism>
<evidence type="ECO:0000313" key="2">
    <source>
        <dbReference type="EMBL" id="TAA73860.1"/>
    </source>
</evidence>
<protein>
    <submittedName>
        <fullName evidence="2">Uncharacterized protein</fullName>
    </submittedName>
</protein>
<comment type="caution">
    <text evidence="2">The sequence shown here is derived from an EMBL/GenBank/DDBJ whole genome shotgun (WGS) entry which is preliminary data.</text>
</comment>
<proteinExistence type="predicted"/>
<feature type="compositionally biased region" description="Basic and acidic residues" evidence="1">
    <location>
        <begin position="29"/>
        <end position="56"/>
    </location>
</feature>
<dbReference type="EMBL" id="NQJD01000053">
    <property type="protein sequence ID" value="TAA73860.1"/>
    <property type="molecule type" value="Genomic_DNA"/>
</dbReference>
<gene>
    <name evidence="2" type="ORF">CDV28_1535</name>
</gene>
<accession>A0A521FYN7</accession>
<evidence type="ECO:0000313" key="3">
    <source>
        <dbReference type="Proteomes" id="UP000316238"/>
    </source>
</evidence>
<sequence length="64" mass="7143">MSWSKPEKTSWGGVKKTDDSGKGSLYSQDNEKGDVDRSNHAHFHKDGVTITKDGKKSTVYKSNR</sequence>
<reference evidence="2" key="1">
    <citation type="submission" date="2017-07" db="EMBL/GenBank/DDBJ databases">
        <title>The cable genome - Insights into the physiology and evolution of filamentous bacteria capable of sulfide oxidation via long distance electron transfer.</title>
        <authorList>
            <person name="Thorup C."/>
            <person name="Bjerg J.T."/>
            <person name="Schreiber L."/>
            <person name="Nielsen L.P."/>
            <person name="Kjeldsen K.U."/>
            <person name="Boesen T."/>
            <person name="Boggild A."/>
            <person name="Meysman F."/>
            <person name="Geelhoed J."/>
            <person name="Schramm A."/>
        </authorList>
    </citation>
    <scope>NUCLEOTIDE SEQUENCE [LARGE SCALE GENOMIC DNA]</scope>
    <source>
        <strain evidence="2">GS</strain>
    </source>
</reference>
<dbReference type="AlphaFoldDB" id="A0A521FYN7"/>
<feature type="region of interest" description="Disordered" evidence="1">
    <location>
        <begin position="1"/>
        <end position="64"/>
    </location>
</feature>
<name>A0A521FYN7_9BACT</name>
<keyword evidence="3" id="KW-1185">Reference proteome</keyword>